<gene>
    <name evidence="1" type="ORF">EYZ11_011645</name>
</gene>
<proteinExistence type="predicted"/>
<protein>
    <submittedName>
        <fullName evidence="1">Uncharacterized protein</fullName>
    </submittedName>
</protein>
<dbReference type="EMBL" id="SOSA01000744">
    <property type="protein sequence ID" value="THC88901.1"/>
    <property type="molecule type" value="Genomic_DNA"/>
</dbReference>
<dbReference type="Proteomes" id="UP000308092">
    <property type="component" value="Unassembled WGS sequence"/>
</dbReference>
<sequence>MAQYMNSSGSAPIGNGFSKSGFDTQLLAAPANESPFLTTVTLGSDGYGAKLSPELRRKNSVGKLAALV</sequence>
<reference evidence="1 2" key="1">
    <citation type="submission" date="2019-03" db="EMBL/GenBank/DDBJ databases">
        <title>The genome sequence of a newly discovered highly antifungal drug resistant Aspergillus species, Aspergillus tanneri NIH 1004.</title>
        <authorList>
            <person name="Mounaud S."/>
            <person name="Singh I."/>
            <person name="Joardar V."/>
            <person name="Pakala S."/>
            <person name="Pakala S."/>
            <person name="Venepally P."/>
            <person name="Hoover J."/>
            <person name="Nierman W."/>
            <person name="Chung J."/>
            <person name="Losada L."/>
        </authorList>
    </citation>
    <scope>NUCLEOTIDE SEQUENCE [LARGE SCALE GENOMIC DNA]</scope>
    <source>
        <strain evidence="1 2">NIH1004</strain>
    </source>
</reference>
<accession>A0A4S3J7L2</accession>
<evidence type="ECO:0000313" key="1">
    <source>
        <dbReference type="EMBL" id="THC88901.1"/>
    </source>
</evidence>
<comment type="caution">
    <text evidence="1">The sequence shown here is derived from an EMBL/GenBank/DDBJ whole genome shotgun (WGS) entry which is preliminary data.</text>
</comment>
<dbReference type="VEuPathDB" id="FungiDB:EYZ11_011645"/>
<keyword evidence="2" id="KW-1185">Reference proteome</keyword>
<evidence type="ECO:0000313" key="2">
    <source>
        <dbReference type="Proteomes" id="UP000308092"/>
    </source>
</evidence>
<organism evidence="1 2">
    <name type="scientific">Aspergillus tanneri</name>
    <dbReference type="NCBI Taxonomy" id="1220188"/>
    <lineage>
        <taxon>Eukaryota</taxon>
        <taxon>Fungi</taxon>
        <taxon>Dikarya</taxon>
        <taxon>Ascomycota</taxon>
        <taxon>Pezizomycotina</taxon>
        <taxon>Eurotiomycetes</taxon>
        <taxon>Eurotiomycetidae</taxon>
        <taxon>Eurotiales</taxon>
        <taxon>Aspergillaceae</taxon>
        <taxon>Aspergillus</taxon>
        <taxon>Aspergillus subgen. Circumdati</taxon>
    </lineage>
</organism>
<dbReference type="AlphaFoldDB" id="A0A4S3J7L2"/>
<name>A0A4S3J7L2_9EURO</name>